<name>A0A6A6J5G3_WESOR</name>
<feature type="non-terminal residue" evidence="1">
    <location>
        <position position="1"/>
    </location>
</feature>
<keyword evidence="2" id="KW-1185">Reference proteome</keyword>
<dbReference type="OrthoDB" id="3798561at2759"/>
<protein>
    <submittedName>
        <fullName evidence="1">Uncharacterized protein</fullName>
    </submittedName>
</protein>
<dbReference type="GeneID" id="54555348"/>
<dbReference type="SUPFAM" id="SSF52540">
    <property type="entry name" value="P-loop containing nucleoside triphosphate hydrolases"/>
    <property type="match status" value="1"/>
</dbReference>
<accession>A0A6A6J5G3</accession>
<dbReference type="Proteomes" id="UP000800097">
    <property type="component" value="Unassembled WGS sequence"/>
</dbReference>
<dbReference type="Gene3D" id="3.40.50.300">
    <property type="entry name" value="P-loop containing nucleotide triphosphate hydrolases"/>
    <property type="match status" value="1"/>
</dbReference>
<evidence type="ECO:0000313" key="2">
    <source>
        <dbReference type="Proteomes" id="UP000800097"/>
    </source>
</evidence>
<organism evidence="1 2">
    <name type="scientific">Westerdykella ornata</name>
    <dbReference type="NCBI Taxonomy" id="318751"/>
    <lineage>
        <taxon>Eukaryota</taxon>
        <taxon>Fungi</taxon>
        <taxon>Dikarya</taxon>
        <taxon>Ascomycota</taxon>
        <taxon>Pezizomycotina</taxon>
        <taxon>Dothideomycetes</taxon>
        <taxon>Pleosporomycetidae</taxon>
        <taxon>Pleosporales</taxon>
        <taxon>Sporormiaceae</taxon>
        <taxon>Westerdykella</taxon>
    </lineage>
</organism>
<evidence type="ECO:0000313" key="1">
    <source>
        <dbReference type="EMBL" id="KAF2271632.1"/>
    </source>
</evidence>
<dbReference type="InterPro" id="IPR027417">
    <property type="entry name" value="P-loop_NTPase"/>
</dbReference>
<dbReference type="AlphaFoldDB" id="A0A6A6J5G3"/>
<reference evidence="1" key="1">
    <citation type="journal article" date="2020" name="Stud. Mycol.">
        <title>101 Dothideomycetes genomes: a test case for predicting lifestyles and emergence of pathogens.</title>
        <authorList>
            <person name="Haridas S."/>
            <person name="Albert R."/>
            <person name="Binder M."/>
            <person name="Bloem J."/>
            <person name="Labutti K."/>
            <person name="Salamov A."/>
            <person name="Andreopoulos B."/>
            <person name="Baker S."/>
            <person name="Barry K."/>
            <person name="Bills G."/>
            <person name="Bluhm B."/>
            <person name="Cannon C."/>
            <person name="Castanera R."/>
            <person name="Culley D."/>
            <person name="Daum C."/>
            <person name="Ezra D."/>
            <person name="Gonzalez J."/>
            <person name="Henrissat B."/>
            <person name="Kuo A."/>
            <person name="Liang C."/>
            <person name="Lipzen A."/>
            <person name="Lutzoni F."/>
            <person name="Magnuson J."/>
            <person name="Mondo S."/>
            <person name="Nolan M."/>
            <person name="Ohm R."/>
            <person name="Pangilinan J."/>
            <person name="Park H.-J."/>
            <person name="Ramirez L."/>
            <person name="Alfaro M."/>
            <person name="Sun H."/>
            <person name="Tritt A."/>
            <person name="Yoshinaga Y."/>
            <person name="Zwiers L.-H."/>
            <person name="Turgeon B."/>
            <person name="Goodwin S."/>
            <person name="Spatafora J."/>
            <person name="Crous P."/>
            <person name="Grigoriev I."/>
        </authorList>
    </citation>
    <scope>NUCLEOTIDE SEQUENCE</scope>
    <source>
        <strain evidence="1">CBS 379.55</strain>
    </source>
</reference>
<sequence length="112" mass="12583">EPACNLATEHQAASRVVRIGQSDPVQISRLCTLNTYQEVQEWAMLLKANTMFAAYRGLYEAYGEANDNGEDYTEDEIARGAFGIFRDRMRKLAEQAKEHSAKGCLRSSFVDS</sequence>
<dbReference type="EMBL" id="ML986536">
    <property type="protein sequence ID" value="KAF2271632.1"/>
    <property type="molecule type" value="Genomic_DNA"/>
</dbReference>
<dbReference type="RefSeq" id="XP_033649171.1">
    <property type="nucleotide sequence ID" value="XM_033802173.1"/>
</dbReference>
<proteinExistence type="predicted"/>
<gene>
    <name evidence="1" type="ORF">EI97DRAFT_487125</name>
</gene>